<dbReference type="PROSITE" id="PS50994">
    <property type="entry name" value="INTEGRASE"/>
    <property type="match status" value="1"/>
</dbReference>
<evidence type="ECO:0000259" key="3">
    <source>
        <dbReference type="PROSITE" id="PS50994"/>
    </source>
</evidence>
<dbReference type="Pfam" id="PF00385">
    <property type="entry name" value="Chromo"/>
    <property type="match status" value="1"/>
</dbReference>
<dbReference type="PANTHER" id="PTHR37984">
    <property type="entry name" value="PROTEIN CBG26694"/>
    <property type="match status" value="1"/>
</dbReference>
<dbReference type="SUPFAM" id="SSF54160">
    <property type="entry name" value="Chromo domain-like"/>
    <property type="match status" value="1"/>
</dbReference>
<organism evidence="4 5">
    <name type="scientific">Cyprinus carpio carpio</name>
    <dbReference type="NCBI Taxonomy" id="630221"/>
    <lineage>
        <taxon>Eukaryota</taxon>
        <taxon>Metazoa</taxon>
        <taxon>Chordata</taxon>
        <taxon>Craniata</taxon>
        <taxon>Vertebrata</taxon>
        <taxon>Euteleostomi</taxon>
        <taxon>Actinopterygii</taxon>
        <taxon>Neopterygii</taxon>
        <taxon>Teleostei</taxon>
        <taxon>Ostariophysi</taxon>
        <taxon>Cypriniformes</taxon>
        <taxon>Cyprinidae</taxon>
        <taxon>Cyprininae</taxon>
        <taxon>Cyprinus</taxon>
    </lineage>
</organism>
<sequence length="404" mass="45435">MCLSFMGCPPTSCPIGGPQFASQFWREFCRLIGATASLSSGFHPQTNGQAERANQIVARMLRSLAFRNPSSWAEQLSWAEYAHNSLPSSASGISPFQCCLGYQPPLFSSQETDSYCPSVQTFISRCKRTWKRVRSALCRSKRRMCVAANRSRVKSPRYVAGQKVWLSTSNLPLQSDSRKLAPRFIGPFRIIKIVNPVAVKLRLPQNLRRVHPVFHVSCIKPVSRSPPPTSFSAVRIEDSPVYTVRRIIDRRRRGRGHQYLVDWEGYGPEERSWVSPKDILDPSLIDDFLRSRQHFPLERREALVEERVLSWSCHDPVSISLLFSLCLPLLVSPLLSPPLFASVSQLTSLLIKIISPPPASHIALLSGLLLPSRSRVSLSDCYLRMKHWSLASSLRVGLVLSCPV</sequence>
<proteinExistence type="predicted"/>
<dbReference type="GO" id="GO:0003676">
    <property type="term" value="F:nucleic acid binding"/>
    <property type="evidence" value="ECO:0007669"/>
    <property type="project" value="InterPro"/>
</dbReference>
<dbReference type="Proteomes" id="UP001108240">
    <property type="component" value="Unplaced"/>
</dbReference>
<protein>
    <submittedName>
        <fullName evidence="4">Uncharacterized protein</fullName>
    </submittedName>
</protein>
<reference evidence="4" key="2">
    <citation type="submission" date="2025-09" db="UniProtKB">
        <authorList>
            <consortium name="Ensembl"/>
        </authorList>
    </citation>
    <scope>IDENTIFICATION</scope>
</reference>
<dbReference type="InterPro" id="IPR056924">
    <property type="entry name" value="SH3_Tf2-1"/>
</dbReference>
<dbReference type="Ensembl" id="ENSCCRT00000168456.1">
    <property type="protein sequence ID" value="ENSCCRP00000143511.1"/>
    <property type="gene ID" value="ENSCCRG00000056166.1"/>
</dbReference>
<dbReference type="SUPFAM" id="SSF53098">
    <property type="entry name" value="Ribonuclease H-like"/>
    <property type="match status" value="1"/>
</dbReference>
<dbReference type="InterPro" id="IPR050951">
    <property type="entry name" value="Retrovirus_Pol_polyprotein"/>
</dbReference>
<dbReference type="GO" id="GO:0005634">
    <property type="term" value="C:nucleus"/>
    <property type="evidence" value="ECO:0007669"/>
    <property type="project" value="UniProtKB-SubCell"/>
</dbReference>
<feature type="domain" description="Chromo" evidence="2">
    <location>
        <begin position="242"/>
        <end position="300"/>
    </location>
</feature>
<dbReference type="InterPro" id="IPR023780">
    <property type="entry name" value="Chromo_domain"/>
</dbReference>
<keyword evidence="5" id="KW-1185">Reference proteome</keyword>
<comment type="subcellular location">
    <subcellularLocation>
        <location evidence="1">Nucleus</location>
    </subcellularLocation>
</comment>
<dbReference type="Pfam" id="PF24626">
    <property type="entry name" value="SH3_Tf2-1"/>
    <property type="match status" value="1"/>
</dbReference>
<dbReference type="InterPro" id="IPR000953">
    <property type="entry name" value="Chromo/chromo_shadow_dom"/>
</dbReference>
<name>A0A9J8ALT1_CYPCA</name>
<feature type="domain" description="Integrase catalytic" evidence="3">
    <location>
        <begin position="1"/>
        <end position="103"/>
    </location>
</feature>
<dbReference type="PROSITE" id="PS50013">
    <property type="entry name" value="CHROMO_2"/>
    <property type="match status" value="1"/>
</dbReference>
<dbReference type="InterPro" id="IPR001584">
    <property type="entry name" value="Integrase_cat-core"/>
</dbReference>
<dbReference type="PANTHER" id="PTHR37984:SF15">
    <property type="entry name" value="INTEGRASE CATALYTIC DOMAIN-CONTAINING PROTEIN"/>
    <property type="match status" value="1"/>
</dbReference>
<dbReference type="Gene3D" id="3.30.420.10">
    <property type="entry name" value="Ribonuclease H-like superfamily/Ribonuclease H"/>
    <property type="match status" value="1"/>
</dbReference>
<evidence type="ECO:0000313" key="5">
    <source>
        <dbReference type="Proteomes" id="UP001108240"/>
    </source>
</evidence>
<accession>A0A9J8ALT1</accession>
<dbReference type="InterPro" id="IPR012337">
    <property type="entry name" value="RNaseH-like_sf"/>
</dbReference>
<dbReference type="GO" id="GO:0015074">
    <property type="term" value="P:DNA integration"/>
    <property type="evidence" value="ECO:0007669"/>
    <property type="project" value="InterPro"/>
</dbReference>
<dbReference type="InterPro" id="IPR036397">
    <property type="entry name" value="RNaseH_sf"/>
</dbReference>
<dbReference type="SMART" id="SM00298">
    <property type="entry name" value="CHROMO"/>
    <property type="match status" value="1"/>
</dbReference>
<evidence type="ECO:0000256" key="1">
    <source>
        <dbReference type="ARBA" id="ARBA00004123"/>
    </source>
</evidence>
<evidence type="ECO:0000313" key="4">
    <source>
        <dbReference type="Ensembl" id="ENSCCRP00000143511.1"/>
    </source>
</evidence>
<reference evidence="4" key="1">
    <citation type="submission" date="2025-08" db="UniProtKB">
        <authorList>
            <consortium name="Ensembl"/>
        </authorList>
    </citation>
    <scope>IDENTIFICATION</scope>
</reference>
<dbReference type="AlphaFoldDB" id="A0A9J8ALT1"/>
<dbReference type="GeneTree" id="ENSGT00940000176277"/>
<dbReference type="InterPro" id="IPR016197">
    <property type="entry name" value="Chromo-like_dom_sf"/>
</dbReference>
<evidence type="ECO:0000259" key="2">
    <source>
        <dbReference type="PROSITE" id="PS50013"/>
    </source>
</evidence>
<dbReference type="Gene3D" id="2.40.50.40">
    <property type="match status" value="1"/>
</dbReference>